<dbReference type="InterPro" id="IPR038494">
    <property type="entry name" value="IGPD_sf"/>
</dbReference>
<dbReference type="PROSITE" id="PS00955">
    <property type="entry name" value="IGP_DEHYDRATASE_2"/>
    <property type="match status" value="1"/>
</dbReference>
<evidence type="ECO:0000256" key="6">
    <source>
        <dbReference type="HAMAP-Rule" id="MF_00076"/>
    </source>
</evidence>
<organism evidence="7">
    <name type="scientific">Ignisphaera aggregans</name>
    <dbReference type="NCBI Taxonomy" id="334771"/>
    <lineage>
        <taxon>Archaea</taxon>
        <taxon>Thermoproteota</taxon>
        <taxon>Thermoprotei</taxon>
        <taxon>Desulfurococcales</taxon>
        <taxon>Desulfurococcaceae</taxon>
        <taxon>Ignisphaera</taxon>
    </lineage>
</organism>
<dbReference type="EMBL" id="DTAI01000256">
    <property type="protein sequence ID" value="HGN37594.1"/>
    <property type="molecule type" value="Genomic_DNA"/>
</dbReference>
<protein>
    <recommendedName>
        <fullName evidence="2 6">Imidazoleglycerol-phosphate dehydratase</fullName>
        <shortName evidence="6">IGPD</shortName>
        <ecNumber evidence="6">4.2.1.19</ecNumber>
    </recommendedName>
</protein>
<keyword evidence="4 6" id="KW-0368">Histidine biosynthesis</keyword>
<evidence type="ECO:0000256" key="2">
    <source>
        <dbReference type="ARBA" id="ARBA00016664"/>
    </source>
</evidence>
<dbReference type="InterPro" id="IPR000807">
    <property type="entry name" value="ImidazoleglycerolP_deHydtase"/>
</dbReference>
<dbReference type="PANTHER" id="PTHR23133:SF2">
    <property type="entry name" value="IMIDAZOLEGLYCEROL-PHOSPHATE DEHYDRATASE"/>
    <property type="match status" value="1"/>
</dbReference>
<comment type="catalytic activity">
    <reaction evidence="6">
        <text>D-erythro-1-(imidazol-4-yl)glycerol 3-phosphate = 3-(imidazol-4-yl)-2-oxopropyl phosphate + H2O</text>
        <dbReference type="Rhea" id="RHEA:11040"/>
        <dbReference type="ChEBI" id="CHEBI:15377"/>
        <dbReference type="ChEBI" id="CHEBI:57766"/>
        <dbReference type="ChEBI" id="CHEBI:58278"/>
        <dbReference type="EC" id="4.2.1.19"/>
    </reaction>
</comment>
<dbReference type="SUPFAM" id="SSF54211">
    <property type="entry name" value="Ribosomal protein S5 domain 2-like"/>
    <property type="match status" value="2"/>
</dbReference>
<keyword evidence="3 6" id="KW-0028">Amino-acid biosynthesis</keyword>
<dbReference type="HAMAP" id="MF_00076">
    <property type="entry name" value="HisB"/>
    <property type="match status" value="1"/>
</dbReference>
<name>A0A7J3IA11_9CREN</name>
<dbReference type="GO" id="GO:0004424">
    <property type="term" value="F:imidazoleglycerol-phosphate dehydratase activity"/>
    <property type="evidence" value="ECO:0007669"/>
    <property type="project" value="UniProtKB-UniRule"/>
</dbReference>
<dbReference type="InterPro" id="IPR020568">
    <property type="entry name" value="Ribosomal_Su5_D2-typ_SF"/>
</dbReference>
<evidence type="ECO:0000256" key="5">
    <source>
        <dbReference type="ARBA" id="ARBA00023239"/>
    </source>
</evidence>
<sequence>MCRRIRETLETRVEVELNIDEIGDVRVTTPVKFFNHLLTTMLSYMNSTAMVNVVDRMPTDDHHIIEDSAIVLGEALSECLGDRIGIKRFADAIIPMDEALVIVSIDISGRGGAYVDLNIAKEILGDMATENLYHFIETFAKKSAITIHVVQLKGFNSHHIAEATFKGLGITLYESSRIVSSYIRSTKGVL</sequence>
<dbReference type="GO" id="GO:0005737">
    <property type="term" value="C:cytoplasm"/>
    <property type="evidence" value="ECO:0007669"/>
    <property type="project" value="UniProtKB-SubCell"/>
</dbReference>
<dbReference type="GO" id="GO:0000105">
    <property type="term" value="P:L-histidine biosynthetic process"/>
    <property type="evidence" value="ECO:0007669"/>
    <property type="project" value="UniProtKB-UniRule"/>
</dbReference>
<evidence type="ECO:0000256" key="1">
    <source>
        <dbReference type="ARBA" id="ARBA00005047"/>
    </source>
</evidence>
<dbReference type="AlphaFoldDB" id="A0A7J3IA11"/>
<dbReference type="Pfam" id="PF00475">
    <property type="entry name" value="IGPD"/>
    <property type="match status" value="1"/>
</dbReference>
<keyword evidence="6" id="KW-0963">Cytoplasm</keyword>
<comment type="caution">
    <text evidence="7">The sequence shown here is derived from an EMBL/GenBank/DDBJ whole genome shotgun (WGS) entry which is preliminary data.</text>
</comment>
<evidence type="ECO:0000313" key="8">
    <source>
        <dbReference type="EMBL" id="HGQ17414.1"/>
    </source>
</evidence>
<reference evidence="7" key="1">
    <citation type="journal article" date="2020" name="mSystems">
        <title>Genome- and Community-Level Interaction Insights into Carbon Utilization and Element Cycling Functions of Hydrothermarchaeota in Hydrothermal Sediment.</title>
        <authorList>
            <person name="Zhou Z."/>
            <person name="Liu Y."/>
            <person name="Xu W."/>
            <person name="Pan J."/>
            <person name="Luo Z.H."/>
            <person name="Li M."/>
        </authorList>
    </citation>
    <scope>NUCLEOTIDE SEQUENCE [LARGE SCALE GENOMIC DNA]</scope>
    <source>
        <strain evidence="7">SpSt-618</strain>
        <strain evidence="8">SpSt-657</strain>
    </source>
</reference>
<dbReference type="FunFam" id="3.30.230.40:FF:000003">
    <property type="entry name" value="Imidazoleglycerol-phosphate dehydratase HisB"/>
    <property type="match status" value="1"/>
</dbReference>
<dbReference type="PANTHER" id="PTHR23133">
    <property type="entry name" value="IMIDAZOLEGLYCEROL-PHOSPHATE DEHYDRATASE HIS7"/>
    <property type="match status" value="1"/>
</dbReference>
<dbReference type="InterPro" id="IPR020565">
    <property type="entry name" value="ImidazoleglycerP_deHydtase_CS"/>
</dbReference>
<evidence type="ECO:0000256" key="4">
    <source>
        <dbReference type="ARBA" id="ARBA00023102"/>
    </source>
</evidence>
<evidence type="ECO:0000256" key="3">
    <source>
        <dbReference type="ARBA" id="ARBA00022605"/>
    </source>
</evidence>
<dbReference type="FunFam" id="3.30.230.40:FF:000001">
    <property type="entry name" value="Imidazoleglycerol-phosphate dehydratase HisB"/>
    <property type="match status" value="1"/>
</dbReference>
<evidence type="ECO:0000313" key="7">
    <source>
        <dbReference type="EMBL" id="HGN37594.1"/>
    </source>
</evidence>
<gene>
    <name evidence="6 7" type="primary">hisB</name>
    <name evidence="7" type="ORF">ENT87_08650</name>
    <name evidence="8" type="ORF">ENU30_00325</name>
</gene>
<comment type="pathway">
    <text evidence="1 6">Amino-acid biosynthesis; L-histidine biosynthesis; L-histidine from 5-phospho-alpha-D-ribose 1-diphosphate: step 6/9.</text>
</comment>
<comment type="subcellular location">
    <subcellularLocation>
        <location evidence="6">Cytoplasm</location>
    </subcellularLocation>
</comment>
<dbReference type="EMBL" id="DTBZ01000011">
    <property type="protein sequence ID" value="HGQ17414.1"/>
    <property type="molecule type" value="Genomic_DNA"/>
</dbReference>
<keyword evidence="5 6" id="KW-0456">Lyase</keyword>
<accession>A0A7J3IA11</accession>
<dbReference type="Gene3D" id="3.30.230.40">
    <property type="entry name" value="Imidazole glycerol phosphate dehydratase, domain 1"/>
    <property type="match status" value="2"/>
</dbReference>
<dbReference type="EC" id="4.2.1.19" evidence="6"/>
<dbReference type="UniPathway" id="UPA00031">
    <property type="reaction ID" value="UER00011"/>
</dbReference>
<comment type="similarity">
    <text evidence="6">Belongs to the imidazoleglycerol-phosphate dehydratase family.</text>
</comment>
<proteinExistence type="inferred from homology"/>